<dbReference type="Gene3D" id="2.160.10.10">
    <property type="entry name" value="Hexapeptide repeat proteins"/>
    <property type="match status" value="1"/>
</dbReference>
<dbReference type="EMBL" id="PCHB01000001">
    <property type="protein sequence ID" value="PKU98768.1"/>
    <property type="molecule type" value="Genomic_DNA"/>
</dbReference>
<reference evidence="1 2" key="1">
    <citation type="submission" date="2017-10" db="EMBL/GenBank/DDBJ databases">
        <title>Bifidobacterium genomics.</title>
        <authorList>
            <person name="Lugli G.A."/>
            <person name="Milani C."/>
            <person name="Mancabelli L."/>
        </authorList>
    </citation>
    <scope>NUCLEOTIDE SEQUENCE [LARGE SCALE GENOMIC DNA]</scope>
    <source>
        <strain evidence="1 2">1744B</strain>
    </source>
</reference>
<dbReference type="AlphaFoldDB" id="A0A2N3QZD6"/>
<dbReference type="Proteomes" id="UP000233783">
    <property type="component" value="Unassembled WGS sequence"/>
</dbReference>
<evidence type="ECO:0000313" key="1">
    <source>
        <dbReference type="EMBL" id="PKU98768.1"/>
    </source>
</evidence>
<accession>A0A2N3QZD6</accession>
<dbReference type="SUPFAM" id="SSF51161">
    <property type="entry name" value="Trimeric LpxA-like enzymes"/>
    <property type="match status" value="1"/>
</dbReference>
<dbReference type="PANTHER" id="PTHR42811">
    <property type="entry name" value="SERINE ACETYLTRANSFERASE"/>
    <property type="match status" value="1"/>
</dbReference>
<proteinExistence type="predicted"/>
<dbReference type="GO" id="GO:0016740">
    <property type="term" value="F:transferase activity"/>
    <property type="evidence" value="ECO:0007669"/>
    <property type="project" value="UniProtKB-KW"/>
</dbReference>
<comment type="caution">
    <text evidence="1">The sequence shown here is derived from an EMBL/GenBank/DDBJ whole genome shotgun (WGS) entry which is preliminary data.</text>
</comment>
<evidence type="ECO:0000313" key="2">
    <source>
        <dbReference type="Proteomes" id="UP000233783"/>
    </source>
</evidence>
<dbReference type="RefSeq" id="WP_101392952.1">
    <property type="nucleotide sequence ID" value="NZ_PCHB01000001.1"/>
</dbReference>
<dbReference type="InterPro" id="IPR011004">
    <property type="entry name" value="Trimer_LpxA-like_sf"/>
</dbReference>
<keyword evidence="1" id="KW-0808">Transferase</keyword>
<name>A0A2N3QZD6_9BIFI</name>
<sequence>MIRTKEDLKEYLAADYKAQTPEKSWMKRHRNKVFRMKVLLRKSEYHLNNQEHSFYHKLMYKWYWHRCSRIQMLFCSEINPNVFGKGLIIWHPERIITNVDARVGDYCSVSSGVVIAQAHDRNPRIGNNVEFMIDSKALGGITIADHVRIGANTMVIKDIVEPNTTWGGSPAHKISDKGTIDVPVLGMVVED</sequence>
<organism evidence="1 2">
    <name type="scientific">Bifidobacterium pseudolongum subsp. globosum</name>
    <dbReference type="NCBI Taxonomy" id="1690"/>
    <lineage>
        <taxon>Bacteria</taxon>
        <taxon>Bacillati</taxon>
        <taxon>Actinomycetota</taxon>
        <taxon>Actinomycetes</taxon>
        <taxon>Bifidobacteriales</taxon>
        <taxon>Bifidobacteriaceae</taxon>
        <taxon>Bifidobacterium</taxon>
    </lineage>
</organism>
<protein>
    <submittedName>
        <fullName evidence="1">Serine O-acetyltransferase</fullName>
    </submittedName>
</protein>
<gene>
    <name evidence="1" type="ORF">CQR56_0096</name>
</gene>